<reference evidence="1" key="1">
    <citation type="submission" date="2019-08" db="EMBL/GenBank/DDBJ databases">
        <title>Carotenoids and Carotenoid Binding Proteins in the Halophilic Cyanobacterium Euhalothece sp. ZM00.</title>
        <authorList>
            <person name="Cho S.M."/>
            <person name="Song J.Y."/>
            <person name="Park Y.-I."/>
        </authorList>
    </citation>
    <scope>NUCLEOTIDE SEQUENCE [LARGE SCALE GENOMIC DNA]</scope>
    <source>
        <strain evidence="1">Z-M001</strain>
    </source>
</reference>
<gene>
    <name evidence="1" type="ORF">FRE64_03190</name>
</gene>
<proteinExistence type="predicted"/>
<dbReference type="Proteomes" id="UP000318453">
    <property type="component" value="Chromosome"/>
</dbReference>
<dbReference type="KEGG" id="enn:FRE64_03190"/>
<dbReference type="SUPFAM" id="SSF158682">
    <property type="entry name" value="TerB-like"/>
    <property type="match status" value="1"/>
</dbReference>
<evidence type="ECO:0000313" key="1">
    <source>
        <dbReference type="EMBL" id="QDZ39027.1"/>
    </source>
</evidence>
<sequence length="136" mass="15530">MQGKKNTEKQLLKILIGAAWIDGHIQTEERQYLQKTAQKHNLADDPEIRPLLNELKAVKPDQCYAWVQEYLGSSPNQKDYENLIEAISGLIYSDGEMATEEAKLLTSLQEYDPDSTSPLEKVLKTVQTLYQRYANS</sequence>
<protein>
    <submittedName>
        <fullName evidence="1">TerB family tellurite resistance protein</fullName>
    </submittedName>
</protein>
<dbReference type="OrthoDB" id="485098at2"/>
<name>A0A5B8NJ97_9CHRO</name>
<dbReference type="CDD" id="cd07177">
    <property type="entry name" value="terB_like"/>
    <property type="match status" value="1"/>
</dbReference>
<dbReference type="RefSeq" id="WP_146294636.1">
    <property type="nucleotide sequence ID" value="NZ_CP042326.1"/>
</dbReference>
<accession>A0A5B8NJ97</accession>
<organism evidence="1 2">
    <name type="scientific">Euhalothece natronophila Z-M001</name>
    <dbReference type="NCBI Taxonomy" id="522448"/>
    <lineage>
        <taxon>Bacteria</taxon>
        <taxon>Bacillati</taxon>
        <taxon>Cyanobacteriota</taxon>
        <taxon>Cyanophyceae</taxon>
        <taxon>Oscillatoriophycideae</taxon>
        <taxon>Chroococcales</taxon>
        <taxon>Halothecacae</taxon>
        <taxon>Halothece cluster</taxon>
        <taxon>Euhalothece</taxon>
    </lineage>
</organism>
<keyword evidence="2" id="KW-1185">Reference proteome</keyword>
<dbReference type="InterPro" id="IPR029024">
    <property type="entry name" value="TerB-like"/>
</dbReference>
<dbReference type="Gene3D" id="1.10.3680.10">
    <property type="entry name" value="TerB-like"/>
    <property type="match status" value="1"/>
</dbReference>
<dbReference type="EMBL" id="CP042326">
    <property type="protein sequence ID" value="QDZ39027.1"/>
    <property type="molecule type" value="Genomic_DNA"/>
</dbReference>
<dbReference type="AlphaFoldDB" id="A0A5B8NJ97"/>
<evidence type="ECO:0000313" key="2">
    <source>
        <dbReference type="Proteomes" id="UP000318453"/>
    </source>
</evidence>